<dbReference type="Pfam" id="PF17855">
    <property type="entry name" value="MCM_lid"/>
    <property type="match status" value="1"/>
</dbReference>
<dbReference type="InterPro" id="IPR003587">
    <property type="entry name" value="Hint_dom_N"/>
</dbReference>
<organism evidence="15 16">
    <name type="scientific">Thermococcus argininiproducens</name>
    <dbReference type="NCBI Taxonomy" id="2866384"/>
    <lineage>
        <taxon>Archaea</taxon>
        <taxon>Methanobacteriati</taxon>
        <taxon>Methanobacteriota</taxon>
        <taxon>Thermococci</taxon>
        <taxon>Thermococcales</taxon>
        <taxon>Thermococcaceae</taxon>
        <taxon>Thermococcus</taxon>
    </lineage>
</organism>
<dbReference type="SMART" id="SM00306">
    <property type="entry name" value="HintN"/>
    <property type="match status" value="4"/>
</dbReference>
<evidence type="ECO:0000313" key="16">
    <source>
        <dbReference type="Proteomes" id="UP001056425"/>
    </source>
</evidence>
<dbReference type="Pfam" id="PF21120">
    <property type="entry name" value="WHD_MCM_arc"/>
    <property type="match status" value="1"/>
</dbReference>
<dbReference type="InterPro" id="IPR041562">
    <property type="entry name" value="MCM_lid"/>
</dbReference>
<dbReference type="SUPFAM" id="SSF52540">
    <property type="entry name" value="P-loop containing nucleoside triphosphate hydrolases"/>
    <property type="match status" value="1"/>
</dbReference>
<dbReference type="InterPro" id="IPR027925">
    <property type="entry name" value="MCM_N"/>
</dbReference>
<dbReference type="EMBL" id="CP080572">
    <property type="protein sequence ID" value="USG99965.1"/>
    <property type="molecule type" value="Genomic_DNA"/>
</dbReference>
<keyword evidence="7" id="KW-0068">Autocatalytic cleavage</keyword>
<keyword evidence="10" id="KW-0238">DNA-binding</keyword>
<dbReference type="Pfam" id="PF17207">
    <property type="entry name" value="MCM_OB"/>
    <property type="match status" value="1"/>
</dbReference>
<dbReference type="InterPro" id="IPR048907">
    <property type="entry name" value="WHD_MCM_arc"/>
</dbReference>
<keyword evidence="3" id="KW-0235">DNA replication</keyword>
<dbReference type="GO" id="GO:0042555">
    <property type="term" value="C:MCM complex"/>
    <property type="evidence" value="ECO:0007669"/>
    <property type="project" value="TreeGrafter"/>
</dbReference>
<name>A0A9E7SCN2_9EURY</name>
<keyword evidence="6" id="KW-0347">Helicase</keyword>
<dbReference type="InterPro" id="IPR010982">
    <property type="entry name" value="Lambda_DNA-bd_dom_sf"/>
</dbReference>
<dbReference type="Gene3D" id="3.40.50.300">
    <property type="entry name" value="P-loop containing nucleotide triphosphate hydrolases"/>
    <property type="match status" value="3"/>
</dbReference>
<dbReference type="GO" id="GO:0005524">
    <property type="term" value="F:ATP binding"/>
    <property type="evidence" value="ECO:0007669"/>
    <property type="project" value="UniProtKB-KW"/>
</dbReference>
<dbReference type="SUPFAM" id="SSF47413">
    <property type="entry name" value="lambda repressor-like DNA-binding domains"/>
    <property type="match status" value="1"/>
</dbReference>
<dbReference type="PANTHER" id="PTHR11630">
    <property type="entry name" value="DNA REPLICATION LICENSING FACTOR MCM FAMILY MEMBER"/>
    <property type="match status" value="1"/>
</dbReference>
<dbReference type="Pfam" id="PF14890">
    <property type="entry name" value="Intein_splicing"/>
    <property type="match status" value="3"/>
</dbReference>
<keyword evidence="9" id="KW-0651">Protein splicing</keyword>
<keyword evidence="11" id="KW-0175">Coiled coil</keyword>
<feature type="domain" description="MCM C-terminal AAA(+) ATPase" evidence="12">
    <location>
        <begin position="2459"/>
        <end position="2537"/>
    </location>
</feature>
<dbReference type="PANTHER" id="PTHR11630:SF66">
    <property type="entry name" value="DNA REPLICATION LICENSING FACTOR MCM4"/>
    <property type="match status" value="1"/>
</dbReference>
<dbReference type="KEGG" id="thei:K1720_00285"/>
<dbReference type="Gene3D" id="1.10.10.10">
    <property type="entry name" value="Winged helix-like DNA-binding domain superfamily/Winged helix DNA-binding domain"/>
    <property type="match status" value="1"/>
</dbReference>
<evidence type="ECO:0000256" key="11">
    <source>
        <dbReference type="SAM" id="Coils"/>
    </source>
</evidence>
<dbReference type="RefSeq" id="WP_251949232.1">
    <property type="nucleotide sequence ID" value="NZ_CP080572.1"/>
</dbReference>
<keyword evidence="16" id="KW-1185">Reference proteome</keyword>
<dbReference type="GO" id="GO:0003697">
    <property type="term" value="F:single-stranded DNA binding"/>
    <property type="evidence" value="ECO:0007669"/>
    <property type="project" value="TreeGrafter"/>
</dbReference>
<dbReference type="FunFam" id="3.40.50.300:FF:002469">
    <property type="entry name" value="Cell division control protein 21"/>
    <property type="match status" value="1"/>
</dbReference>
<dbReference type="SUPFAM" id="SSF55608">
    <property type="entry name" value="Homing endonucleases"/>
    <property type="match status" value="5"/>
</dbReference>
<reference evidence="15 16" key="1">
    <citation type="submission" date="2021-08" db="EMBL/GenBank/DDBJ databases">
        <title>Thermococcus onnuriiensis IOH2.</title>
        <authorList>
            <person name="Park Y.-J."/>
        </authorList>
    </citation>
    <scope>NUCLEOTIDE SEQUENCE [LARGE SCALE GENOMIC DNA]</scope>
    <source>
        <strain evidence="15 16">IOH2</strain>
    </source>
</reference>
<dbReference type="SUPFAM" id="SSF51294">
    <property type="entry name" value="Hedgehog/intein (Hint) domain"/>
    <property type="match status" value="4"/>
</dbReference>
<sequence length="2734" mass="314387">MDRQDMIERFVKFLKEYADDEGNQIYLNKIRDILTVIPRRSIGISWEHLNAFDPELAEELLESPEEVILAAEDAIQVILQEEFFRKEPFKIHARFFELPKTYLVKELGSEHINKLIQVEGIITRITEVKPFVSRAVYICKDCGQEMIRLQKPFATLIKPNKCEACGSRNLELDVDKSTFLNFQSFRLQDRPESLKGGQMPRFVDVILLDDLVDIALPGDRVIITGVMRVVLEQKDKRPIFRKIIEANYIEQLSKEIEELEITPEDEQKIKELAKRKDVVDVIVDSIAPAIYGMKKEKLGIALALFGGTTRQLPDGTRLRGESHVLLVGDPGVAKCVDYNTQVVLGDGKLKKIGDIVEEAIKNAEENGKLGRVDDGVYAPIDLELYALNSKTLKVEKVKADIAWKRNAPERMFKIRTATGREINVTPTHPFFVFEDGEFKTRKAKELKPGDFIATPSRLPIEGVKIRLWDINIETPKTGKKRLMLPEFADEKFWYVVGLLTGEGYAQKRNGSATIFFKNNEEELINVVYNYLKEIGLNPRIRIPSIGEMSKEVYVNSVELYQLLEHFEIVGNSSTKKVPPQLFGARILDIKAFLRGYFDAEATVDKNRAKIAVVSASNELLRGVQSLLLRFGVISQLHETKNIATNGKMQEAKKYYRLFITGEDVLRFKMSIGFGNKKKSDLLEKVTSGRNFNTNIDIIPGVSKLLKDFRILAGLTQGEMGINRSTYLHYERGDRLPSKEKLKRIVETLEERLSNELDRFKTLKLLAGSDIFWDKVVEIEEYKPKYPWVYDLQVPEHHNFIANDIFVHNSQLLRYVSNLAPRAIYTSGKSSSAAGLCVGPESLIVTSSGIQRIGTLTERWMRSVGSIQYSESVEYAPYIDESISLEEGKLKDSPMSKIWKLKAPRELVRLRTITGKTLELTPETKLMTIEDGQITWKEAGKLKIGEYVAAVRTIKVSEKEVYTLELLTDLDDLIIYGIKGTVKRLIERAISKKGITKRELARELGTNEDVLYYNWINPNARGNIRMKHLKKLVELAEACWEEIIPLEVSLQRGTKIKLPHKLDEKLAYFVGLVAGDGDVSKAGWGVSIRFSNHNKHMRYRFIELTRELFGIEAVEHLQEERVPAVRFHSKIVAHLIEKLGVPLSPKSPNLDLPNEFFRASKNVLAAYIRGLFDCDGTIVIRQRGSSYLEFDTTSEKLARKLQLALLRFGIISHLRKRRKAGTTTTVNGHRVTSRHDRWELKIYGENIIRFAARIGFEHPEKAEKLSILVDKMKLAKTDTNVDVVPNIGKLIKMVRRFYRLSIEKTYGSGFGGLVEKEKRHLSRRLLQRVVKTLKEASLGDISVELPEDIRKKIGITISPEDLGIEKREFYELFRRNRPKRVSYNLLIKAARILEGRNKELYHELIWFLSELYEEELRIREILKFLEELSNSDLLWEKVVSVEEFESPYRYVYDLTVEGSHSFIANGFVVHNTAAAVRDELTGSWVLEAGVLVLADMGVACLHPDSRVLVNGEYVPIKKLFDESKSYKARSNGELVDIQEENLEVVSFDLEKMKSGKSIATIIRRKPWKGELVKIKFRSGNELVLTPDHWLIDGKTLEWKEAGKFESGDLILAPLKLPEVKDKVYILDILPENWRVKLNKEEKEELKKEVLARFKSLAEFNRYYGVSKDFLSGKGAIKVGKFREILKDFGIYEAWKKRTLAYGPYARRERLKTSYVTPEMAYFFGFLYGDGWIQKIGDKVQISITQSVVNKKQIGRLREVFASFYPIKLKEHKRITSSVLAGNKISSEKTIFYVNSPLLGYIYEYLTKENLRNVFKLDDEALKAFIAGVLDSDGCISIKRSKKGEVVHIEFLISNDLEKDKAFALLLRRFDIYARVLKDKRERVNRIQITARNDVRNLLDAVRSYSVKVKEIPRIKRLVPSRSDRAPMEPVKRLAKRIVNEVPTSILLENGLWSTLYAYSKGSRVPSRMQLRKILERLSEYLKPDIKIKLKILATRDYFLDEVVRIEKIPYEGPVYDLYVPGLHNFVAEGVIVHNCIDEIDKMSDRDRSSIHEALEQQSYHKDFEIFLGNGQKVKIGQFVDKLIEENRDEVILGKDTEILPVNDVYLLAYDLEKKEVIKVKADRVSRHKAPKEFIKLRFSNGREITVTPEHPIMVWEDGRIREKPAEMIERDDIAIGVVGYSFKGSSEGGKELALSLFSEKNPFRFKKDVQIPKRVFTLKEEELKEFIQVIWERRKCKLAGRECIRIPTRKMAEDLQDILYILGVPTKLREIRPAYALIPYTTRGIRRLSEILGEEVMSNETEYFPGDIIKDLIKSARLIGVRVSINERNKLTRSITKREHVESLLKRIEEKMEDLQRSLETDPVKALEILPQSYVYWRYRISKNKLRRLVIKNDPWALRILSSEIEARLGKVRNIVMKVKRLMEGNLVFLKVVRVERIPNTDSEWVYDVTVEPYHLFVSHGLVLHNTVSISKAGITATLNARTTVIAAANPKYGRFNRMKSLPEQLDLPPTLLSRFDLIFVLLDEPDEKFDSEIAEHILKVRKGEAELVAPKVPYDLLKKYIAYARKNVQPILSKEAMEEIKRYYVKMRRTIGRGSESEGIKPIPITARQLEALIRLSEAHARMRLSEVVTKEDAKAAIELVEYTLRRTAMDEEGNIDVSILEVGKSSRKINKMDRVLSIIKELQDLEDYGAPRDEVIKEASRQGISRTETEKIIEELKANSMIYEPRSGYYKVL</sequence>
<dbReference type="PROSITE" id="PS50819">
    <property type="entry name" value="INTEIN_ENDONUCLEASE"/>
    <property type="match status" value="3"/>
</dbReference>
<dbReference type="PROSITE" id="PS50943">
    <property type="entry name" value="HTH_CROC1"/>
    <property type="match status" value="1"/>
</dbReference>
<dbReference type="GO" id="GO:0017116">
    <property type="term" value="F:single-stranded DNA helicase activity"/>
    <property type="evidence" value="ECO:0007669"/>
    <property type="project" value="TreeGrafter"/>
</dbReference>
<dbReference type="EC" id="3.6.4.12" evidence="2"/>
<evidence type="ECO:0000256" key="9">
    <source>
        <dbReference type="ARBA" id="ARBA00023000"/>
    </source>
</evidence>
<feature type="domain" description="MCM C-terminal AAA(+) ATPase" evidence="12">
    <location>
        <begin position="278"/>
        <end position="334"/>
    </location>
</feature>
<feature type="domain" description="DOD-type homing endonuclease" evidence="13">
    <location>
        <begin position="495"/>
        <end position="632"/>
    </location>
</feature>
<evidence type="ECO:0000256" key="1">
    <source>
        <dbReference type="ARBA" id="ARBA00008010"/>
    </source>
</evidence>
<dbReference type="Gene3D" id="2.40.50.140">
    <property type="entry name" value="Nucleic acid-binding proteins"/>
    <property type="match status" value="1"/>
</dbReference>
<dbReference type="Proteomes" id="UP001056425">
    <property type="component" value="Chromosome"/>
</dbReference>
<dbReference type="InterPro" id="IPR001208">
    <property type="entry name" value="MCM_dom"/>
</dbReference>
<dbReference type="Gene3D" id="2.20.28.10">
    <property type="match status" value="1"/>
</dbReference>
<dbReference type="SMART" id="SM00530">
    <property type="entry name" value="HTH_XRE"/>
    <property type="match status" value="2"/>
</dbReference>
<evidence type="ECO:0000256" key="7">
    <source>
        <dbReference type="ARBA" id="ARBA00022813"/>
    </source>
</evidence>
<dbReference type="InterPro" id="IPR004860">
    <property type="entry name" value="LAGLIDADG_dom"/>
</dbReference>
<dbReference type="Pfam" id="PF01381">
    <property type="entry name" value="HTH_3"/>
    <property type="match status" value="1"/>
</dbReference>
<dbReference type="GO" id="GO:0016539">
    <property type="term" value="P:intein-mediated protein splicing"/>
    <property type="evidence" value="ECO:0007669"/>
    <property type="project" value="InterPro"/>
</dbReference>
<dbReference type="CDD" id="cd00093">
    <property type="entry name" value="HTH_XRE"/>
    <property type="match status" value="1"/>
</dbReference>
<dbReference type="Pfam" id="PF00493">
    <property type="entry name" value="MCM"/>
    <property type="match status" value="3"/>
</dbReference>
<dbReference type="FunFam" id="3.30.1640.10:FF:000038">
    <property type="entry name" value="Cell division control protein 21"/>
    <property type="match status" value="1"/>
</dbReference>
<dbReference type="SMART" id="SM00350">
    <property type="entry name" value="MCM"/>
    <property type="match status" value="1"/>
</dbReference>
<dbReference type="SMART" id="SM00305">
    <property type="entry name" value="HintC"/>
    <property type="match status" value="4"/>
</dbReference>
<dbReference type="InterPro" id="IPR033762">
    <property type="entry name" value="MCM_OB"/>
</dbReference>
<dbReference type="SUPFAM" id="SSF50249">
    <property type="entry name" value="Nucleic acid-binding proteins"/>
    <property type="match status" value="1"/>
</dbReference>
<dbReference type="PROSITE" id="PS50817">
    <property type="entry name" value="INTEIN_N_TER"/>
    <property type="match status" value="4"/>
</dbReference>
<dbReference type="Pfam" id="PF14551">
    <property type="entry name" value="MCM_N"/>
    <property type="match status" value="1"/>
</dbReference>
<dbReference type="InterPro" id="IPR003586">
    <property type="entry name" value="Hint_dom_C"/>
</dbReference>
<gene>
    <name evidence="15" type="ORF">K1720_00285</name>
</gene>
<feature type="domain" description="DOD-type homing endonuclease" evidence="13">
    <location>
        <begin position="1068"/>
        <end position="1209"/>
    </location>
</feature>
<keyword evidence="4" id="KW-0547">Nucleotide-binding</keyword>
<dbReference type="InterPro" id="IPR036388">
    <property type="entry name" value="WH-like_DNA-bd_sf"/>
</dbReference>
<dbReference type="PROSITE" id="PS50051">
    <property type="entry name" value="MCM_2"/>
    <property type="match status" value="4"/>
</dbReference>
<dbReference type="GO" id="GO:0004519">
    <property type="term" value="F:endonuclease activity"/>
    <property type="evidence" value="ECO:0007669"/>
    <property type="project" value="InterPro"/>
</dbReference>
<proteinExistence type="inferred from homology"/>
<dbReference type="CDD" id="cd00081">
    <property type="entry name" value="Hint"/>
    <property type="match status" value="7"/>
</dbReference>
<dbReference type="NCBIfam" id="TIGR01443">
    <property type="entry name" value="intein_Cterm"/>
    <property type="match status" value="4"/>
</dbReference>
<feature type="domain" description="DOD-type homing endonuclease" evidence="13">
    <location>
        <begin position="1721"/>
        <end position="1870"/>
    </location>
</feature>
<dbReference type="InterPro" id="IPR030934">
    <property type="entry name" value="Intein_C"/>
</dbReference>
<feature type="domain" description="MCM C-terminal AAA(+) ATPase" evidence="12">
    <location>
        <begin position="799"/>
        <end position="835"/>
    </location>
</feature>
<feature type="domain" description="HTH cro/C1-type" evidence="14">
    <location>
        <begin position="705"/>
        <end position="756"/>
    </location>
</feature>
<evidence type="ECO:0000259" key="12">
    <source>
        <dbReference type="PROSITE" id="PS50051"/>
    </source>
</evidence>
<dbReference type="GeneID" id="72776734"/>
<feature type="domain" description="MCM C-terminal AAA(+) ATPase" evidence="12">
    <location>
        <begin position="2034"/>
        <end position="2057"/>
    </location>
</feature>
<dbReference type="InterPro" id="IPR006141">
    <property type="entry name" value="Intein_N"/>
</dbReference>
<keyword evidence="5" id="KW-0378">Hydrolase</keyword>
<dbReference type="NCBIfam" id="TIGR01445">
    <property type="entry name" value="intein_Nterm"/>
    <property type="match status" value="4"/>
</dbReference>
<evidence type="ECO:0000256" key="4">
    <source>
        <dbReference type="ARBA" id="ARBA00022741"/>
    </source>
</evidence>
<dbReference type="Pfam" id="PF14528">
    <property type="entry name" value="LAGLIDADG_3"/>
    <property type="match status" value="4"/>
</dbReference>
<protein>
    <recommendedName>
        <fullName evidence="2">DNA helicase</fullName>
        <ecNumber evidence="2">3.6.4.12</ecNumber>
    </recommendedName>
</protein>
<dbReference type="InterPro" id="IPR006142">
    <property type="entry name" value="INTEIN"/>
</dbReference>
<evidence type="ECO:0000313" key="15">
    <source>
        <dbReference type="EMBL" id="USG99965.1"/>
    </source>
</evidence>
<evidence type="ECO:0000256" key="10">
    <source>
        <dbReference type="ARBA" id="ARBA00023125"/>
    </source>
</evidence>
<dbReference type="InterPro" id="IPR012340">
    <property type="entry name" value="NA-bd_OB-fold"/>
</dbReference>
<dbReference type="InterPro" id="IPR031327">
    <property type="entry name" value="MCM"/>
</dbReference>
<evidence type="ECO:0000256" key="5">
    <source>
        <dbReference type="ARBA" id="ARBA00022801"/>
    </source>
</evidence>
<dbReference type="Gene3D" id="2.170.16.10">
    <property type="entry name" value="Hedgehog/Intein (Hint) domain"/>
    <property type="match status" value="8"/>
</dbReference>
<dbReference type="InterPro" id="IPR001387">
    <property type="entry name" value="Cro/C1-type_HTH"/>
</dbReference>
<comment type="similarity">
    <text evidence="1">Belongs to the MCM family.</text>
</comment>
<dbReference type="InterPro" id="IPR036844">
    <property type="entry name" value="Hint_dom_sf"/>
</dbReference>
<dbReference type="InterPro" id="IPR027434">
    <property type="entry name" value="Homing_endonucl"/>
</dbReference>
<dbReference type="InterPro" id="IPR004042">
    <property type="entry name" value="Intein_endonuc_central"/>
</dbReference>
<evidence type="ECO:0000259" key="14">
    <source>
        <dbReference type="PROSITE" id="PS50943"/>
    </source>
</evidence>
<evidence type="ECO:0000256" key="6">
    <source>
        <dbReference type="ARBA" id="ARBA00022806"/>
    </source>
</evidence>
<evidence type="ECO:0000256" key="2">
    <source>
        <dbReference type="ARBA" id="ARBA00012551"/>
    </source>
</evidence>
<keyword evidence="8" id="KW-0067">ATP-binding</keyword>
<dbReference type="Gene3D" id="3.30.1640.10">
    <property type="entry name" value="mini-chromosome maintenance (MCM) complex, chain A, domain 1"/>
    <property type="match status" value="1"/>
</dbReference>
<dbReference type="Gene3D" id="3.10.28.10">
    <property type="entry name" value="Homing endonucleases"/>
    <property type="match status" value="3"/>
</dbReference>
<evidence type="ECO:0000256" key="3">
    <source>
        <dbReference type="ARBA" id="ARBA00022705"/>
    </source>
</evidence>
<evidence type="ECO:0000259" key="13">
    <source>
        <dbReference type="PROSITE" id="PS50819"/>
    </source>
</evidence>
<dbReference type="GO" id="GO:0016787">
    <property type="term" value="F:hydrolase activity"/>
    <property type="evidence" value="ECO:0007669"/>
    <property type="project" value="UniProtKB-KW"/>
</dbReference>
<dbReference type="PROSITE" id="PS50818">
    <property type="entry name" value="INTEIN_C_TER"/>
    <property type="match status" value="4"/>
</dbReference>
<dbReference type="InterPro" id="IPR027417">
    <property type="entry name" value="P-loop_NTPase"/>
</dbReference>
<evidence type="ECO:0000256" key="8">
    <source>
        <dbReference type="ARBA" id="ARBA00022840"/>
    </source>
</evidence>
<dbReference type="GO" id="GO:0006260">
    <property type="term" value="P:DNA replication"/>
    <property type="evidence" value="ECO:0007669"/>
    <property type="project" value="UniProtKB-KW"/>
</dbReference>
<feature type="coiled-coil region" evidence="11">
    <location>
        <begin position="738"/>
        <end position="765"/>
    </location>
</feature>
<accession>A0A9E7SCN2</accession>
<dbReference type="PRINTS" id="PR00379">
    <property type="entry name" value="INTEIN"/>
</dbReference>